<feature type="region of interest" description="Disordered" evidence="1">
    <location>
        <begin position="108"/>
        <end position="249"/>
    </location>
</feature>
<evidence type="ECO:0000256" key="1">
    <source>
        <dbReference type="SAM" id="MobiDB-lite"/>
    </source>
</evidence>
<sequence length="269" mass="28800">MYRDQSTGGLGEVVVVDIVIEVVGQAIPEAKSSPINESLVHFSPLASARMDCRFPHIINPDKNSFVSSTSPRGDYPGSFDKMGNGVRMPTVVGTTFGADEFPVLGHTTTPFTPAATVDRSAGNRPAPRDTRSFRDVSVDISPSTSGRDSPLVPRMTKSYQPFLPQGHFQPMSQHTPQMSPFGGIADGQMTSHGHNTQQQQPPSSAPPTLLQGQAQAQAHARHHHSHNNSSSQQQQQSLLAGNSSSINAGDLNPMAAYADQVCPPYGYRG</sequence>
<organism evidence="2 3">
    <name type="scientific">Serendipita vermifera MAFF 305830</name>
    <dbReference type="NCBI Taxonomy" id="933852"/>
    <lineage>
        <taxon>Eukaryota</taxon>
        <taxon>Fungi</taxon>
        <taxon>Dikarya</taxon>
        <taxon>Basidiomycota</taxon>
        <taxon>Agaricomycotina</taxon>
        <taxon>Agaricomycetes</taxon>
        <taxon>Sebacinales</taxon>
        <taxon>Serendipitaceae</taxon>
        <taxon>Serendipita</taxon>
    </lineage>
</organism>
<feature type="compositionally biased region" description="Basic and acidic residues" evidence="1">
    <location>
        <begin position="126"/>
        <end position="137"/>
    </location>
</feature>
<evidence type="ECO:0000313" key="2">
    <source>
        <dbReference type="EMBL" id="KIM30180.1"/>
    </source>
</evidence>
<accession>A0A0C3B089</accession>
<gene>
    <name evidence="2" type="ORF">M408DRAFT_294822</name>
</gene>
<protein>
    <submittedName>
        <fullName evidence="2">Uncharacterized protein</fullName>
    </submittedName>
</protein>
<feature type="compositionally biased region" description="Low complexity" evidence="1">
    <location>
        <begin position="196"/>
        <end position="218"/>
    </location>
</feature>
<dbReference type="Proteomes" id="UP000054097">
    <property type="component" value="Unassembled WGS sequence"/>
</dbReference>
<name>A0A0C3B089_SERVB</name>
<evidence type="ECO:0000313" key="3">
    <source>
        <dbReference type="Proteomes" id="UP000054097"/>
    </source>
</evidence>
<reference evidence="2 3" key="1">
    <citation type="submission" date="2014-04" db="EMBL/GenBank/DDBJ databases">
        <authorList>
            <consortium name="DOE Joint Genome Institute"/>
            <person name="Kuo A."/>
            <person name="Zuccaro A."/>
            <person name="Kohler A."/>
            <person name="Nagy L.G."/>
            <person name="Floudas D."/>
            <person name="Copeland A."/>
            <person name="Barry K.W."/>
            <person name="Cichocki N."/>
            <person name="Veneault-Fourrey C."/>
            <person name="LaButti K."/>
            <person name="Lindquist E.A."/>
            <person name="Lipzen A."/>
            <person name="Lundell T."/>
            <person name="Morin E."/>
            <person name="Murat C."/>
            <person name="Sun H."/>
            <person name="Tunlid A."/>
            <person name="Henrissat B."/>
            <person name="Grigoriev I.V."/>
            <person name="Hibbett D.S."/>
            <person name="Martin F."/>
            <person name="Nordberg H.P."/>
            <person name="Cantor M.N."/>
            <person name="Hua S.X."/>
        </authorList>
    </citation>
    <scope>NUCLEOTIDE SEQUENCE [LARGE SCALE GENOMIC DNA]</scope>
    <source>
        <strain evidence="2 3">MAFF 305830</strain>
    </source>
</reference>
<feature type="compositionally biased region" description="Low complexity" evidence="1">
    <location>
        <begin position="227"/>
        <end position="245"/>
    </location>
</feature>
<proteinExistence type="predicted"/>
<dbReference type="EMBL" id="KN824285">
    <property type="protein sequence ID" value="KIM30180.1"/>
    <property type="molecule type" value="Genomic_DNA"/>
</dbReference>
<dbReference type="AlphaFoldDB" id="A0A0C3B089"/>
<reference evidence="3" key="2">
    <citation type="submission" date="2015-01" db="EMBL/GenBank/DDBJ databases">
        <title>Evolutionary Origins and Diversification of the Mycorrhizal Mutualists.</title>
        <authorList>
            <consortium name="DOE Joint Genome Institute"/>
            <consortium name="Mycorrhizal Genomics Consortium"/>
            <person name="Kohler A."/>
            <person name="Kuo A."/>
            <person name="Nagy L.G."/>
            <person name="Floudas D."/>
            <person name="Copeland A."/>
            <person name="Barry K.W."/>
            <person name="Cichocki N."/>
            <person name="Veneault-Fourrey C."/>
            <person name="LaButti K."/>
            <person name="Lindquist E.A."/>
            <person name="Lipzen A."/>
            <person name="Lundell T."/>
            <person name="Morin E."/>
            <person name="Murat C."/>
            <person name="Riley R."/>
            <person name="Ohm R."/>
            <person name="Sun H."/>
            <person name="Tunlid A."/>
            <person name="Henrissat B."/>
            <person name="Grigoriev I.V."/>
            <person name="Hibbett D.S."/>
            <person name="Martin F."/>
        </authorList>
    </citation>
    <scope>NUCLEOTIDE SEQUENCE [LARGE SCALE GENOMIC DNA]</scope>
    <source>
        <strain evidence="3">MAFF 305830</strain>
    </source>
</reference>
<dbReference type="HOGENOM" id="CLU_1035008_0_0_1"/>
<keyword evidence="3" id="KW-1185">Reference proteome</keyword>